<dbReference type="InterPro" id="IPR036412">
    <property type="entry name" value="HAD-like_sf"/>
</dbReference>
<reference evidence="3" key="1">
    <citation type="submission" date="2022-07" db="EMBL/GenBank/DDBJ databases">
        <title>Phylogenomic reconstructions and comparative analyses of Kickxellomycotina fungi.</title>
        <authorList>
            <person name="Reynolds N.K."/>
            <person name="Stajich J.E."/>
            <person name="Barry K."/>
            <person name="Grigoriev I.V."/>
            <person name="Crous P."/>
            <person name="Smith M.E."/>
        </authorList>
    </citation>
    <scope>NUCLEOTIDE SEQUENCE</scope>
    <source>
        <strain evidence="3">BCRC 34381</strain>
    </source>
</reference>
<gene>
    <name evidence="3" type="ORF">LPJ61_003201</name>
</gene>
<protein>
    <recommendedName>
        <fullName evidence="1">Mitochondrial import inner membrane translocase subunit TIM50</fullName>
    </recommendedName>
</protein>
<dbReference type="GO" id="GO:0005744">
    <property type="term" value="C:TIM23 mitochondrial import inner membrane translocase complex"/>
    <property type="evidence" value="ECO:0007669"/>
    <property type="project" value="UniProtKB-UniRule"/>
</dbReference>
<evidence type="ECO:0000256" key="1">
    <source>
        <dbReference type="RuleBase" id="RU365079"/>
    </source>
</evidence>
<dbReference type="Gene3D" id="3.40.50.1000">
    <property type="entry name" value="HAD superfamily/HAD-like"/>
    <property type="match status" value="1"/>
</dbReference>
<keyword evidence="1" id="KW-0811">Translocation</keyword>
<dbReference type="InterPro" id="IPR023214">
    <property type="entry name" value="HAD_sf"/>
</dbReference>
<dbReference type="SUPFAM" id="SSF56784">
    <property type="entry name" value="HAD-like"/>
    <property type="match status" value="1"/>
</dbReference>
<name>A0A9W8CVS0_9FUNG</name>
<comment type="function">
    <text evidence="1">Essential component of the TIM23 complex, a complex that mediates the translocation of transit peptide-containing proteins across the mitochondrial inner membrane.</text>
</comment>
<evidence type="ECO:0000313" key="4">
    <source>
        <dbReference type="Proteomes" id="UP001143981"/>
    </source>
</evidence>
<dbReference type="InterPro" id="IPR004274">
    <property type="entry name" value="FCP1_dom"/>
</dbReference>
<sequence length="262" mass="29812">MREGRALAGSVLLSAKGPKWNDTWDLASFDANERNTTHQQLIVLDLNGTLLHRTQKNNGVRKGYPRPHLGEFLRFALDNFAVMVWSSAQPATIEEMLRKLLQPYCTEFVRVWDRRYCELGGSYFEKATSIKDLQRICDGFGLDQSPYRDTYGKYSGYRGACAEMKGHWTIDNIILVDDTETKAARNKDNHIHVSTFGNPNTPRETRAPTDDELLKLKQYLGGYVEKKASFPSLVAYLKEYPWTEFRDLAAATKGADTLTDTN</sequence>
<dbReference type="GO" id="GO:0015031">
    <property type="term" value="P:protein transport"/>
    <property type="evidence" value="ECO:0007669"/>
    <property type="project" value="UniProtKB-KW"/>
</dbReference>
<organism evidence="3 4">
    <name type="scientific">Coemansia biformis</name>
    <dbReference type="NCBI Taxonomy" id="1286918"/>
    <lineage>
        <taxon>Eukaryota</taxon>
        <taxon>Fungi</taxon>
        <taxon>Fungi incertae sedis</taxon>
        <taxon>Zoopagomycota</taxon>
        <taxon>Kickxellomycotina</taxon>
        <taxon>Kickxellomycetes</taxon>
        <taxon>Kickxellales</taxon>
        <taxon>Kickxellaceae</taxon>
        <taxon>Coemansia</taxon>
    </lineage>
</organism>
<dbReference type="Proteomes" id="UP001143981">
    <property type="component" value="Unassembled WGS sequence"/>
</dbReference>
<comment type="subcellular location">
    <subcellularLocation>
        <location evidence="1">Mitochondrion inner membrane</location>
        <topology evidence="1">Single-pass membrane protein</topology>
    </subcellularLocation>
</comment>
<keyword evidence="4" id="KW-1185">Reference proteome</keyword>
<dbReference type="SMART" id="SM00577">
    <property type="entry name" value="CPDc"/>
    <property type="match status" value="1"/>
</dbReference>
<dbReference type="AlphaFoldDB" id="A0A9W8CVS0"/>
<evidence type="ECO:0000313" key="3">
    <source>
        <dbReference type="EMBL" id="KAJ1730097.1"/>
    </source>
</evidence>
<keyword evidence="1" id="KW-0813">Transport</keyword>
<comment type="similarity">
    <text evidence="1">Belongs to the TIM50 family.</text>
</comment>
<comment type="caution">
    <text evidence="3">The sequence shown here is derived from an EMBL/GenBank/DDBJ whole genome shotgun (WGS) entry which is preliminary data.</text>
</comment>
<dbReference type="PROSITE" id="PS50969">
    <property type="entry name" value="FCP1"/>
    <property type="match status" value="1"/>
</dbReference>
<keyword evidence="1" id="KW-0653">Protein transport</keyword>
<feature type="domain" description="FCP1 homology" evidence="2">
    <location>
        <begin position="35"/>
        <end position="223"/>
    </location>
</feature>
<dbReference type="EMBL" id="JANBOI010000503">
    <property type="protein sequence ID" value="KAJ1730097.1"/>
    <property type="molecule type" value="Genomic_DNA"/>
</dbReference>
<dbReference type="Pfam" id="PF03031">
    <property type="entry name" value="NIF"/>
    <property type="match status" value="1"/>
</dbReference>
<evidence type="ECO:0000259" key="2">
    <source>
        <dbReference type="PROSITE" id="PS50969"/>
    </source>
</evidence>
<accession>A0A9W8CVS0</accession>
<dbReference type="PANTHER" id="PTHR12210">
    <property type="entry name" value="DULLARD PROTEIN PHOSPHATASE"/>
    <property type="match status" value="1"/>
</dbReference>
<keyword evidence="1" id="KW-0809">Transit peptide</keyword>
<keyword evidence="1" id="KW-0496">Mitochondrion</keyword>
<comment type="subunit">
    <text evidence="1">Component of the TIM23 complex.</text>
</comment>
<dbReference type="InterPro" id="IPR050365">
    <property type="entry name" value="TIM50"/>
</dbReference>
<proteinExistence type="inferred from homology"/>
<dbReference type="OrthoDB" id="1711508at2759"/>